<dbReference type="AlphaFoldDB" id="A0AAE0CNJ5"/>
<reference evidence="5" key="1">
    <citation type="journal article" date="2023" name="Plant J.">
        <title>Genome sequences and population genomics provide insights into the demographic history, inbreeding, and mutation load of two 'living fossil' tree species of Dipteronia.</title>
        <authorList>
            <person name="Feng Y."/>
            <person name="Comes H.P."/>
            <person name="Chen J."/>
            <person name="Zhu S."/>
            <person name="Lu R."/>
            <person name="Zhang X."/>
            <person name="Li P."/>
            <person name="Qiu J."/>
            <person name="Olsen K.M."/>
            <person name="Qiu Y."/>
        </authorList>
    </citation>
    <scope>NUCLEOTIDE SEQUENCE</scope>
    <source>
        <strain evidence="5">KIB01</strain>
    </source>
</reference>
<dbReference type="InterPro" id="IPR022309">
    <property type="entry name" value="Ribosomal_Se8/biogenesis_NSA2"/>
</dbReference>
<sequence>MHKRRATGGKKKAWRKKIRKYGRQPANTKLSSNKTVGRIRARGGNVKYVNKAAAALAKKGEEGEAAAASPAEEAKNSNHL</sequence>
<evidence type="ECO:0000256" key="2">
    <source>
        <dbReference type="ARBA" id="ARBA00022980"/>
    </source>
</evidence>
<feature type="region of interest" description="Disordered" evidence="4">
    <location>
        <begin position="56"/>
        <end position="80"/>
    </location>
</feature>
<dbReference type="GO" id="GO:0005840">
    <property type="term" value="C:ribosome"/>
    <property type="evidence" value="ECO:0007669"/>
    <property type="project" value="UniProtKB-KW"/>
</dbReference>
<keyword evidence="3" id="KW-0687">Ribonucleoprotein</keyword>
<comment type="similarity">
    <text evidence="1">Belongs to the eukaryotic ribosomal protein eS8 family.</text>
</comment>
<evidence type="ECO:0000313" key="5">
    <source>
        <dbReference type="EMBL" id="KAK2657702.1"/>
    </source>
</evidence>
<dbReference type="EMBL" id="JANJYI010000003">
    <property type="protein sequence ID" value="KAK2657702.1"/>
    <property type="molecule type" value="Genomic_DNA"/>
</dbReference>
<gene>
    <name evidence="5" type="ORF">Ddye_010754</name>
</gene>
<dbReference type="InterPro" id="IPR001047">
    <property type="entry name" value="Ribosomal_eS8"/>
</dbReference>
<comment type="caution">
    <text evidence="5">The sequence shown here is derived from an EMBL/GenBank/DDBJ whole genome shotgun (WGS) entry which is preliminary data.</text>
</comment>
<evidence type="ECO:0000256" key="1">
    <source>
        <dbReference type="ARBA" id="ARBA00005257"/>
    </source>
</evidence>
<evidence type="ECO:0000256" key="4">
    <source>
        <dbReference type="SAM" id="MobiDB-lite"/>
    </source>
</evidence>
<organism evidence="5 6">
    <name type="scientific">Dipteronia dyeriana</name>
    <dbReference type="NCBI Taxonomy" id="168575"/>
    <lineage>
        <taxon>Eukaryota</taxon>
        <taxon>Viridiplantae</taxon>
        <taxon>Streptophyta</taxon>
        <taxon>Embryophyta</taxon>
        <taxon>Tracheophyta</taxon>
        <taxon>Spermatophyta</taxon>
        <taxon>Magnoliopsida</taxon>
        <taxon>eudicotyledons</taxon>
        <taxon>Gunneridae</taxon>
        <taxon>Pentapetalae</taxon>
        <taxon>rosids</taxon>
        <taxon>malvids</taxon>
        <taxon>Sapindales</taxon>
        <taxon>Sapindaceae</taxon>
        <taxon>Hippocastanoideae</taxon>
        <taxon>Acereae</taxon>
        <taxon>Dipteronia</taxon>
    </lineage>
</organism>
<keyword evidence="6" id="KW-1185">Reference proteome</keyword>
<evidence type="ECO:0000256" key="3">
    <source>
        <dbReference type="ARBA" id="ARBA00023274"/>
    </source>
</evidence>
<proteinExistence type="inferred from homology"/>
<accession>A0AAE0CNJ5</accession>
<dbReference type="Pfam" id="PF01201">
    <property type="entry name" value="Ribosomal_S8e"/>
    <property type="match status" value="1"/>
</dbReference>
<evidence type="ECO:0000313" key="6">
    <source>
        <dbReference type="Proteomes" id="UP001280121"/>
    </source>
</evidence>
<protein>
    <submittedName>
        <fullName evidence="5">Uncharacterized protein</fullName>
    </submittedName>
</protein>
<dbReference type="GO" id="GO:0006412">
    <property type="term" value="P:translation"/>
    <property type="evidence" value="ECO:0007669"/>
    <property type="project" value="InterPro"/>
</dbReference>
<feature type="region of interest" description="Disordered" evidence="4">
    <location>
        <begin position="1"/>
        <end position="33"/>
    </location>
</feature>
<keyword evidence="2" id="KW-0689">Ribosomal protein</keyword>
<dbReference type="PANTHER" id="PTHR10394">
    <property type="entry name" value="40S RIBOSOMAL PROTEIN S8"/>
    <property type="match status" value="1"/>
</dbReference>
<name>A0AAE0CNJ5_9ROSI</name>
<dbReference type="GO" id="GO:1990904">
    <property type="term" value="C:ribonucleoprotein complex"/>
    <property type="evidence" value="ECO:0007669"/>
    <property type="project" value="UniProtKB-KW"/>
</dbReference>
<dbReference type="Proteomes" id="UP001280121">
    <property type="component" value="Unassembled WGS sequence"/>
</dbReference>
<feature type="compositionally biased region" description="Basic residues" evidence="4">
    <location>
        <begin position="1"/>
        <end position="22"/>
    </location>
</feature>
<dbReference type="GO" id="GO:0003735">
    <property type="term" value="F:structural constituent of ribosome"/>
    <property type="evidence" value="ECO:0007669"/>
    <property type="project" value="InterPro"/>
</dbReference>